<dbReference type="InterPro" id="IPR046342">
    <property type="entry name" value="CBS_dom_sf"/>
</dbReference>
<name>A0ABV4FLR0_9BRAD</name>
<organism evidence="1 2">
    <name type="scientific">Bradyrhizobium ottawaense</name>
    <dbReference type="NCBI Taxonomy" id="931866"/>
    <lineage>
        <taxon>Bacteria</taxon>
        <taxon>Pseudomonadati</taxon>
        <taxon>Pseudomonadota</taxon>
        <taxon>Alphaproteobacteria</taxon>
        <taxon>Hyphomicrobiales</taxon>
        <taxon>Nitrobacteraceae</taxon>
        <taxon>Bradyrhizobium</taxon>
    </lineage>
</organism>
<protein>
    <submittedName>
        <fullName evidence="1">CBS domain-containing protein</fullName>
    </submittedName>
</protein>
<evidence type="ECO:0000313" key="2">
    <source>
        <dbReference type="Proteomes" id="UP001565369"/>
    </source>
</evidence>
<reference evidence="1 2" key="1">
    <citation type="submission" date="2024-07" db="EMBL/GenBank/DDBJ databases">
        <title>Genomic Encyclopedia of Type Strains, Phase V (KMG-V): Genome sequencing to study the core and pangenomes of soil and plant-associated prokaryotes.</title>
        <authorList>
            <person name="Whitman W."/>
        </authorList>
    </citation>
    <scope>NUCLEOTIDE SEQUENCE [LARGE SCALE GENOMIC DNA]</scope>
    <source>
        <strain evidence="1 2">USDA 152</strain>
    </source>
</reference>
<evidence type="ECO:0000313" key="1">
    <source>
        <dbReference type="EMBL" id="MEY9452332.1"/>
    </source>
</evidence>
<dbReference type="Proteomes" id="UP001565369">
    <property type="component" value="Unassembled WGS sequence"/>
</dbReference>
<dbReference type="EMBL" id="JBGBZJ010000003">
    <property type="protein sequence ID" value="MEY9452332.1"/>
    <property type="molecule type" value="Genomic_DNA"/>
</dbReference>
<gene>
    <name evidence="1" type="ORF">ABIG07_001280</name>
</gene>
<dbReference type="SUPFAM" id="SSF54631">
    <property type="entry name" value="CBS-domain pair"/>
    <property type="match status" value="1"/>
</dbReference>
<proteinExistence type="predicted"/>
<dbReference type="RefSeq" id="WP_370093137.1">
    <property type="nucleotide sequence ID" value="NZ_JBGBZG010000002.1"/>
</dbReference>
<keyword evidence="2" id="KW-1185">Reference proteome</keyword>
<sequence>MSSNWASPAFAGGEDVFETLHSGLTVKLIATPRHELRTCTKNEPISEVLEANEAHFDFIPVVENSSQETRFIGLFHASEVRKNGDIRGPVSSTFLPLAEEHLIGADASILDFVVWADSRPCRLIVSGSHIIGLVTLSDLQRLPVRAALFALITGFEMTMTDYIKATQPDESAWMSMLKPERAEKIQMEMSTGRERDAFVDALLYAQFCDKAEVVRRLKPDGMSNSALARQLRHLERLRNSVAHANEYAASPGQAAHVCNLVRGLLALRRQLRERLASYQAHSTLR</sequence>
<accession>A0ABV4FLR0</accession>
<comment type="caution">
    <text evidence="1">The sequence shown here is derived from an EMBL/GenBank/DDBJ whole genome shotgun (WGS) entry which is preliminary data.</text>
</comment>